<sequence length="424" mass="47539">MRPAAETLVSQLCSNAGDQASLKGPEWRISLWRGEFLDPRTETAYRQHVSSITALQLRWGLAVWALLLLVFALPDYSALGWSTDFVLLLVMRLAVVGCIGLLYLQVRRTPMHAVNGVLTTLVELIGLAGFMLVFFLRPEIVGWTFVVVLLMLFTLFVAIPNRLGMALAVALFGAIITLVAMHLVRPRELLELLALFLMLLFPVATGWISAWRVQVLQRQQYALMTLTLRSNRQLQDEVEQRRLLQQQLQRQASTDALTGLYNRHEYERLFAHELARSLREQRPLSLAILDLDHFKRVNDTHGHAAGDEVLRRVARLCRDNFRAVDIVGRLGGEEFVVLLPDTSLAQAGEVAQRVLEQLRVTPIEVGEAVLQVTATLGLTQLQPDERQLDSLLQRADQALYAGKAAGRDRVVLVQADGSMQMLVG</sequence>
<feature type="transmembrane region" description="Helical" evidence="5">
    <location>
        <begin position="166"/>
        <end position="184"/>
    </location>
</feature>
<feature type="transmembrane region" description="Helical" evidence="5">
    <location>
        <begin position="140"/>
        <end position="159"/>
    </location>
</feature>
<feature type="transmembrane region" description="Helical" evidence="5">
    <location>
        <begin position="55"/>
        <end position="73"/>
    </location>
</feature>
<keyword evidence="5" id="KW-1133">Transmembrane helix</keyword>
<dbReference type="SMART" id="SM00267">
    <property type="entry name" value="GGDEF"/>
    <property type="match status" value="1"/>
</dbReference>
<dbReference type="Pfam" id="PF00990">
    <property type="entry name" value="GGDEF"/>
    <property type="match status" value="1"/>
</dbReference>
<dbReference type="Gene3D" id="3.30.70.270">
    <property type="match status" value="1"/>
</dbReference>
<dbReference type="SUPFAM" id="SSF55073">
    <property type="entry name" value="Nucleotide cyclase"/>
    <property type="match status" value="1"/>
</dbReference>
<keyword evidence="5" id="KW-0472">Membrane</keyword>
<dbReference type="STRING" id="1720063.SAMN05216217_10146"/>
<dbReference type="InterPro" id="IPR000160">
    <property type="entry name" value="GGDEF_dom"/>
</dbReference>
<dbReference type="FunFam" id="3.30.70.270:FF:000001">
    <property type="entry name" value="Diguanylate cyclase domain protein"/>
    <property type="match status" value="1"/>
</dbReference>
<evidence type="ECO:0000313" key="8">
    <source>
        <dbReference type="Proteomes" id="UP000243629"/>
    </source>
</evidence>
<keyword evidence="8" id="KW-1185">Reference proteome</keyword>
<proteinExistence type="predicted"/>
<dbReference type="InterPro" id="IPR043128">
    <property type="entry name" value="Rev_trsase/Diguanyl_cyclase"/>
</dbReference>
<dbReference type="InterPro" id="IPR050469">
    <property type="entry name" value="Diguanylate_Cyclase"/>
</dbReference>
<comment type="subcellular location">
    <subcellularLocation>
        <location evidence="2">Cell inner membrane</location>
    </subcellularLocation>
</comment>
<dbReference type="NCBIfam" id="TIGR00254">
    <property type="entry name" value="GGDEF"/>
    <property type="match status" value="1"/>
</dbReference>
<protein>
    <recommendedName>
        <fullName evidence="3">diguanylate cyclase</fullName>
        <ecNumber evidence="3">2.7.7.65</ecNumber>
    </recommendedName>
</protein>
<feature type="transmembrane region" description="Helical" evidence="5">
    <location>
        <begin position="190"/>
        <end position="211"/>
    </location>
</feature>
<comment type="catalytic activity">
    <reaction evidence="4">
        <text>2 GTP = 3',3'-c-di-GMP + 2 diphosphate</text>
        <dbReference type="Rhea" id="RHEA:24898"/>
        <dbReference type="ChEBI" id="CHEBI:33019"/>
        <dbReference type="ChEBI" id="CHEBI:37565"/>
        <dbReference type="ChEBI" id="CHEBI:58805"/>
        <dbReference type="EC" id="2.7.7.65"/>
    </reaction>
</comment>
<reference evidence="8" key="1">
    <citation type="submission" date="2016-10" db="EMBL/GenBank/DDBJ databases">
        <authorList>
            <person name="Varghese N."/>
            <person name="Submissions S."/>
        </authorList>
    </citation>
    <scope>NUCLEOTIDE SEQUENCE [LARGE SCALE GENOMIC DNA]</scope>
    <source>
        <strain evidence="8">DSM 24213</strain>
    </source>
</reference>
<dbReference type="OrthoDB" id="9812260at2"/>
<evidence type="ECO:0000256" key="4">
    <source>
        <dbReference type="ARBA" id="ARBA00034247"/>
    </source>
</evidence>
<comment type="cofactor">
    <cofactor evidence="1">
        <name>Mg(2+)</name>
        <dbReference type="ChEBI" id="CHEBI:18420"/>
    </cofactor>
</comment>
<feature type="transmembrane region" description="Helical" evidence="5">
    <location>
        <begin position="116"/>
        <end position="134"/>
    </location>
</feature>
<dbReference type="PANTHER" id="PTHR45138">
    <property type="entry name" value="REGULATORY COMPONENTS OF SENSORY TRANSDUCTION SYSTEM"/>
    <property type="match status" value="1"/>
</dbReference>
<dbReference type="CDD" id="cd01949">
    <property type="entry name" value="GGDEF"/>
    <property type="match status" value="1"/>
</dbReference>
<feature type="transmembrane region" description="Helical" evidence="5">
    <location>
        <begin position="85"/>
        <end position="104"/>
    </location>
</feature>
<dbReference type="PROSITE" id="PS50887">
    <property type="entry name" value="GGDEF"/>
    <property type="match status" value="1"/>
</dbReference>
<feature type="domain" description="GGDEF" evidence="6">
    <location>
        <begin position="282"/>
        <end position="415"/>
    </location>
</feature>
<dbReference type="GO" id="GO:0005886">
    <property type="term" value="C:plasma membrane"/>
    <property type="evidence" value="ECO:0007669"/>
    <property type="project" value="UniProtKB-SubCell"/>
</dbReference>
<keyword evidence="5" id="KW-0812">Transmembrane</keyword>
<dbReference type="AlphaFoldDB" id="A0A1I4N4Q5"/>
<dbReference type="GO" id="GO:0052621">
    <property type="term" value="F:diguanylate cyclase activity"/>
    <property type="evidence" value="ECO:0007669"/>
    <property type="project" value="UniProtKB-EC"/>
</dbReference>
<dbReference type="EC" id="2.7.7.65" evidence="3"/>
<dbReference type="GO" id="GO:1902201">
    <property type="term" value="P:negative regulation of bacterial-type flagellum-dependent cell motility"/>
    <property type="evidence" value="ECO:0007669"/>
    <property type="project" value="TreeGrafter"/>
</dbReference>
<name>A0A1I4N4Q5_9GAMM</name>
<evidence type="ECO:0000259" key="6">
    <source>
        <dbReference type="PROSITE" id="PS50887"/>
    </source>
</evidence>
<dbReference type="GO" id="GO:0043709">
    <property type="term" value="P:cell adhesion involved in single-species biofilm formation"/>
    <property type="evidence" value="ECO:0007669"/>
    <property type="project" value="TreeGrafter"/>
</dbReference>
<dbReference type="PANTHER" id="PTHR45138:SF9">
    <property type="entry name" value="DIGUANYLATE CYCLASE DGCM-RELATED"/>
    <property type="match status" value="1"/>
</dbReference>
<evidence type="ECO:0000256" key="2">
    <source>
        <dbReference type="ARBA" id="ARBA00004533"/>
    </source>
</evidence>
<gene>
    <name evidence="7" type="ORF">SAMN05216217_10146</name>
</gene>
<dbReference type="Proteomes" id="UP000243629">
    <property type="component" value="Unassembled WGS sequence"/>
</dbReference>
<evidence type="ECO:0000313" key="7">
    <source>
        <dbReference type="EMBL" id="SFM10297.1"/>
    </source>
</evidence>
<accession>A0A1I4N4Q5</accession>
<evidence type="ECO:0000256" key="3">
    <source>
        <dbReference type="ARBA" id="ARBA00012528"/>
    </source>
</evidence>
<evidence type="ECO:0000256" key="1">
    <source>
        <dbReference type="ARBA" id="ARBA00001946"/>
    </source>
</evidence>
<evidence type="ECO:0000256" key="5">
    <source>
        <dbReference type="SAM" id="Phobius"/>
    </source>
</evidence>
<dbReference type="EMBL" id="FOUI01000001">
    <property type="protein sequence ID" value="SFM10297.1"/>
    <property type="molecule type" value="Genomic_DNA"/>
</dbReference>
<dbReference type="InterPro" id="IPR029787">
    <property type="entry name" value="Nucleotide_cyclase"/>
</dbReference>
<organism evidence="7 8">
    <name type="scientific">Halopseudomonas yangmingensis</name>
    <dbReference type="NCBI Taxonomy" id="1720063"/>
    <lineage>
        <taxon>Bacteria</taxon>
        <taxon>Pseudomonadati</taxon>
        <taxon>Pseudomonadota</taxon>
        <taxon>Gammaproteobacteria</taxon>
        <taxon>Pseudomonadales</taxon>
        <taxon>Pseudomonadaceae</taxon>
        <taxon>Halopseudomonas</taxon>
    </lineage>
</organism>